<dbReference type="Gene3D" id="3.40.50.300">
    <property type="entry name" value="P-loop containing nucleotide triphosphate hydrolases"/>
    <property type="match status" value="2"/>
</dbReference>
<dbReference type="FunFam" id="3.40.50.300:FF:001389">
    <property type="entry name" value="ATP-dependent DNA helicase RecQ"/>
    <property type="match status" value="1"/>
</dbReference>
<dbReference type="GO" id="GO:0043138">
    <property type="term" value="F:3'-5' DNA helicase activity"/>
    <property type="evidence" value="ECO:0007669"/>
    <property type="project" value="UniProtKB-EC"/>
</dbReference>
<dbReference type="GO" id="GO:0005737">
    <property type="term" value="C:cytoplasm"/>
    <property type="evidence" value="ECO:0007669"/>
    <property type="project" value="TreeGrafter"/>
</dbReference>
<dbReference type="InterPro" id="IPR004589">
    <property type="entry name" value="DNA_helicase_ATP-dep_RecQ"/>
</dbReference>
<dbReference type="EMBL" id="VSSQ01001648">
    <property type="protein sequence ID" value="MPM10081.1"/>
    <property type="molecule type" value="Genomic_DNA"/>
</dbReference>
<feature type="domain" description="Helicase ATP-binding" evidence="11">
    <location>
        <begin position="25"/>
        <end position="193"/>
    </location>
</feature>
<evidence type="ECO:0000256" key="3">
    <source>
        <dbReference type="ARBA" id="ARBA00022741"/>
    </source>
</evidence>
<comment type="caution">
    <text evidence="13">The sequence shown here is derived from an EMBL/GenBank/DDBJ whole genome shotgun (WGS) entry which is preliminary data.</text>
</comment>
<dbReference type="GO" id="GO:0005524">
    <property type="term" value="F:ATP binding"/>
    <property type="evidence" value="ECO:0007669"/>
    <property type="project" value="UniProtKB-KW"/>
</dbReference>
<evidence type="ECO:0000313" key="13">
    <source>
        <dbReference type="EMBL" id="MPM10081.1"/>
    </source>
</evidence>
<evidence type="ECO:0000259" key="11">
    <source>
        <dbReference type="PROSITE" id="PS51192"/>
    </source>
</evidence>
<evidence type="ECO:0000256" key="1">
    <source>
        <dbReference type="ARBA" id="ARBA00005446"/>
    </source>
</evidence>
<dbReference type="AlphaFoldDB" id="A0A644X2G8"/>
<dbReference type="InterPro" id="IPR027417">
    <property type="entry name" value="P-loop_NTPase"/>
</dbReference>
<dbReference type="GO" id="GO:0030894">
    <property type="term" value="C:replisome"/>
    <property type="evidence" value="ECO:0007669"/>
    <property type="project" value="TreeGrafter"/>
</dbReference>
<dbReference type="InterPro" id="IPR001650">
    <property type="entry name" value="Helicase_C-like"/>
</dbReference>
<dbReference type="PANTHER" id="PTHR13710">
    <property type="entry name" value="DNA HELICASE RECQ FAMILY MEMBER"/>
    <property type="match status" value="1"/>
</dbReference>
<keyword evidence="4 13" id="KW-0378">Hydrolase</keyword>
<keyword evidence="2" id="KW-0479">Metal-binding</keyword>
<evidence type="ECO:0000256" key="7">
    <source>
        <dbReference type="ARBA" id="ARBA00023125"/>
    </source>
</evidence>
<name>A0A644X2G8_9ZZZZ</name>
<dbReference type="EC" id="5.6.2.4" evidence="10"/>
<dbReference type="CDD" id="cd17920">
    <property type="entry name" value="DEXHc_RecQ"/>
    <property type="match status" value="1"/>
</dbReference>
<evidence type="ECO:0000256" key="2">
    <source>
        <dbReference type="ARBA" id="ARBA00022723"/>
    </source>
</evidence>
<dbReference type="GO" id="GO:0043590">
    <property type="term" value="C:bacterial nucleoid"/>
    <property type="evidence" value="ECO:0007669"/>
    <property type="project" value="TreeGrafter"/>
</dbReference>
<dbReference type="GO" id="GO:0009378">
    <property type="term" value="F:four-way junction helicase activity"/>
    <property type="evidence" value="ECO:0007669"/>
    <property type="project" value="TreeGrafter"/>
</dbReference>
<sequence>MQQYLDILKQYWGYDRFRPLQGDIIQSIAEGKDTLGLMPTGGGKSLTFQVPALAMEGVCIVVTPLIALMKDQVENLKKRNISAAAIYTGMPKADILLTLDNCVFEAYKFLYVSPERLATPIFIEKIKQTKVCLIAVDESHCISQWGYDFRPSYLKIADIREVIPEAPVLALTATATPEVVDDIQEKLHFKEKNVFRKSFLRTNLAYIVRTTENKEEQLLNVLRKVPGTSVVYVRNRKKTKEVADFLVQNGISAEHFHAGLKNETKDARQQRWKNDETRVIVSTNAFGMGIDKPEVRTVLHLDLPDSLEAYFQEAGRAGRDEKKAYAVVLFNNSDVTKMRKRVADTFPEKDMVRKVYKALGDYYEIAEGYGLDAVFPFDLADFCAKFKLPMLVAYNSLKILQQAGYLELTDEQDNTSRVLFTVGKEDLYAIRFTPDQDKLIHILLRSYTGLFTDPAYISEDVIASRLGWSKDKVYQELVVLSKEHIIQYIPRKKTPFVSFVVERESPDRLNLGKEVYDARKERYINRVKSVLDYAKEQNICRSQVLLAYFGEKNTKPCGCCDICLSKKEQQVTDADFDQIRLAVLSQLKQNSLTVAELLKIIPFKEQKVMPVIRFLIDNRVLEHGTDMKLTVGNSVKS</sequence>
<dbReference type="InterPro" id="IPR032284">
    <property type="entry name" value="RecQ_Zn-bd"/>
</dbReference>
<dbReference type="SMART" id="SM00490">
    <property type="entry name" value="HELICc"/>
    <property type="match status" value="1"/>
</dbReference>
<dbReference type="InterPro" id="IPR014001">
    <property type="entry name" value="Helicase_ATP-bd"/>
</dbReference>
<dbReference type="GO" id="GO:0003677">
    <property type="term" value="F:DNA binding"/>
    <property type="evidence" value="ECO:0007669"/>
    <property type="project" value="UniProtKB-KW"/>
</dbReference>
<evidence type="ECO:0000256" key="8">
    <source>
        <dbReference type="ARBA" id="ARBA00023235"/>
    </source>
</evidence>
<evidence type="ECO:0000256" key="6">
    <source>
        <dbReference type="ARBA" id="ARBA00022840"/>
    </source>
</evidence>
<dbReference type="Gene3D" id="1.10.10.10">
    <property type="entry name" value="Winged helix-like DNA-binding domain superfamily/Winged helix DNA-binding domain"/>
    <property type="match status" value="1"/>
</dbReference>
<dbReference type="PANTHER" id="PTHR13710:SF105">
    <property type="entry name" value="ATP-DEPENDENT DNA HELICASE Q1"/>
    <property type="match status" value="1"/>
</dbReference>
<dbReference type="SMART" id="SM00487">
    <property type="entry name" value="DEXDc"/>
    <property type="match status" value="1"/>
</dbReference>
<evidence type="ECO:0000256" key="4">
    <source>
        <dbReference type="ARBA" id="ARBA00022801"/>
    </source>
</evidence>
<keyword evidence="7" id="KW-0238">DNA-binding</keyword>
<dbReference type="PROSITE" id="PS51194">
    <property type="entry name" value="HELICASE_CTER"/>
    <property type="match status" value="1"/>
</dbReference>
<dbReference type="Pfam" id="PF00271">
    <property type="entry name" value="Helicase_C"/>
    <property type="match status" value="1"/>
</dbReference>
<dbReference type="InterPro" id="IPR011545">
    <property type="entry name" value="DEAD/DEAH_box_helicase_dom"/>
</dbReference>
<dbReference type="Pfam" id="PF16124">
    <property type="entry name" value="RecQ_Zn_bind"/>
    <property type="match status" value="1"/>
</dbReference>
<dbReference type="Pfam" id="PF00270">
    <property type="entry name" value="DEAD"/>
    <property type="match status" value="1"/>
</dbReference>
<reference evidence="13" key="1">
    <citation type="submission" date="2019-08" db="EMBL/GenBank/DDBJ databases">
        <authorList>
            <person name="Kucharzyk K."/>
            <person name="Murdoch R.W."/>
            <person name="Higgins S."/>
            <person name="Loffler F."/>
        </authorList>
    </citation>
    <scope>NUCLEOTIDE SEQUENCE</scope>
</reference>
<dbReference type="GO" id="GO:0006281">
    <property type="term" value="P:DNA repair"/>
    <property type="evidence" value="ECO:0007669"/>
    <property type="project" value="TreeGrafter"/>
</dbReference>
<comment type="similarity">
    <text evidence="1">Belongs to the helicase family. RecQ subfamily.</text>
</comment>
<proteinExistence type="inferred from homology"/>
<dbReference type="GO" id="GO:0016787">
    <property type="term" value="F:hydrolase activity"/>
    <property type="evidence" value="ECO:0007669"/>
    <property type="project" value="UniProtKB-KW"/>
</dbReference>
<evidence type="ECO:0000256" key="10">
    <source>
        <dbReference type="ARBA" id="ARBA00034808"/>
    </source>
</evidence>
<feature type="domain" description="Helicase C-terminal" evidence="12">
    <location>
        <begin position="214"/>
        <end position="363"/>
    </location>
</feature>
<evidence type="ECO:0000256" key="9">
    <source>
        <dbReference type="ARBA" id="ARBA00034617"/>
    </source>
</evidence>
<dbReference type="GO" id="GO:0006310">
    <property type="term" value="P:DNA recombination"/>
    <property type="evidence" value="ECO:0007669"/>
    <property type="project" value="InterPro"/>
</dbReference>
<dbReference type="PROSITE" id="PS51192">
    <property type="entry name" value="HELICASE_ATP_BIND_1"/>
    <property type="match status" value="1"/>
</dbReference>
<dbReference type="GO" id="GO:0046872">
    <property type="term" value="F:metal ion binding"/>
    <property type="evidence" value="ECO:0007669"/>
    <property type="project" value="UniProtKB-KW"/>
</dbReference>
<keyword evidence="5 13" id="KW-0347">Helicase</keyword>
<dbReference type="NCBIfam" id="TIGR00614">
    <property type="entry name" value="recQ_fam"/>
    <property type="match status" value="1"/>
</dbReference>
<keyword evidence="6" id="KW-0067">ATP-binding</keyword>
<dbReference type="SUPFAM" id="SSF52540">
    <property type="entry name" value="P-loop containing nucleoside triphosphate hydrolases"/>
    <property type="match status" value="1"/>
</dbReference>
<comment type="catalytic activity">
    <reaction evidence="9">
        <text>Couples ATP hydrolysis with the unwinding of duplex DNA by translocating in the 3'-5' direction.</text>
        <dbReference type="EC" id="5.6.2.4"/>
    </reaction>
</comment>
<dbReference type="InterPro" id="IPR036388">
    <property type="entry name" value="WH-like_DNA-bd_sf"/>
</dbReference>
<evidence type="ECO:0000256" key="5">
    <source>
        <dbReference type="ARBA" id="ARBA00022806"/>
    </source>
</evidence>
<protein>
    <recommendedName>
        <fullName evidence="10">DNA 3'-5' helicase</fullName>
        <ecNumber evidence="10">5.6.2.4</ecNumber>
    </recommendedName>
</protein>
<gene>
    <name evidence="13" type="primary">srmB_8</name>
    <name evidence="13" type="ORF">SDC9_56405</name>
</gene>
<accession>A0A644X2G8</accession>
<keyword evidence="8" id="KW-0413">Isomerase</keyword>
<keyword evidence="3" id="KW-0547">Nucleotide-binding</keyword>
<evidence type="ECO:0000259" key="12">
    <source>
        <dbReference type="PROSITE" id="PS51194"/>
    </source>
</evidence>
<organism evidence="13">
    <name type="scientific">bioreactor metagenome</name>
    <dbReference type="NCBI Taxonomy" id="1076179"/>
    <lineage>
        <taxon>unclassified sequences</taxon>
        <taxon>metagenomes</taxon>
        <taxon>ecological metagenomes</taxon>
    </lineage>
</organism>